<feature type="region of interest" description="Disordered" evidence="10">
    <location>
        <begin position="700"/>
        <end position="748"/>
    </location>
</feature>
<evidence type="ECO:0000313" key="12">
    <source>
        <dbReference type="EMBL" id="PAA66401.1"/>
    </source>
</evidence>
<keyword evidence="3" id="KW-0808">Transferase</keyword>
<dbReference type="Pfam" id="PF00069">
    <property type="entry name" value="Pkinase"/>
    <property type="match status" value="1"/>
</dbReference>
<evidence type="ECO:0000256" key="2">
    <source>
        <dbReference type="ARBA" id="ARBA00022527"/>
    </source>
</evidence>
<dbReference type="PANTHER" id="PTHR24346">
    <property type="entry name" value="MAP/MICROTUBULE AFFINITY-REGULATING KINASE"/>
    <property type="match status" value="1"/>
</dbReference>
<evidence type="ECO:0000256" key="8">
    <source>
        <dbReference type="ARBA" id="ARBA00048679"/>
    </source>
</evidence>
<dbReference type="Proteomes" id="UP000215902">
    <property type="component" value="Unassembled WGS sequence"/>
</dbReference>
<dbReference type="AlphaFoldDB" id="A0A267EY17"/>
<dbReference type="SUPFAM" id="SSF56112">
    <property type="entry name" value="Protein kinase-like (PK-like)"/>
    <property type="match status" value="1"/>
</dbReference>
<evidence type="ECO:0000256" key="5">
    <source>
        <dbReference type="ARBA" id="ARBA00022777"/>
    </source>
</evidence>
<keyword evidence="13" id="KW-1185">Reference proteome</keyword>
<feature type="domain" description="Protein kinase" evidence="11">
    <location>
        <begin position="66"/>
        <end position="330"/>
    </location>
</feature>
<protein>
    <recommendedName>
        <fullName evidence="1">non-specific serine/threonine protein kinase</fullName>
        <ecNumber evidence="1">2.7.11.1</ecNumber>
    </recommendedName>
</protein>
<dbReference type="InterPro" id="IPR017441">
    <property type="entry name" value="Protein_kinase_ATP_BS"/>
</dbReference>
<dbReference type="STRING" id="282301.A0A267EY17"/>
<feature type="region of interest" description="Disordered" evidence="10">
    <location>
        <begin position="407"/>
        <end position="548"/>
    </location>
</feature>
<sequence length="852" mass="93046">MTLLSSAAVEPAASGPAKQQPELLQQQQQQSHEADLPATGAIPEEAFRVSQTTAKSYPHSKKVGNYLVGKNLGEGSFAKVKEGLHVVTGERVAIKIISKEKAKTDAYVRKNLRREGRILQQIRHSNVVQLLEVLETENSYYLIVELCRGGDMMDHIVKKTRLSEAETKRYIRQVVLAIDYMHKLGILHRDLKIENLLLTDNQMVKIIDFGLSNMVKTIAEGDENIVTELCKTQCGSPAYAAPEVLSHKPYGTAVDVWSIGVNMFAMLTGNLPFTVKPFNIKALCQKMLSGEINALPKDISRNCRDLLMKFLNPAPEARIKLRDVMAHPWLQEAGGASAPRLQPSPFPNRLRSGDLNPDVVRHMTRSLGLKSADIARQVSGNTPGACLATYWLLVQKAERFCRQRGIQFPPPLPSTSTASTTAASARKPAAAPLKHAELKPDGDEPPAPVAVAATTPTPTPTPKQSVGAEEPVEKSADKSKTQQSPPQPPPPPPAGKRIVDFNNPAANRATPPSAAAPTDAEETMRSRTLPLKVQRRPKSPSKTVAKQTLAAPPFLAGLYPMKETVRREASSLDLPTSREKTVLAFSTPQKERIPVFESIKEEGGELPHQHGHIAPHRFGGQKRVAHFERKSTDTHLEVTNGFHHQQPQHRPSEYSVDTGQGTKVRVPANSLPEVFLRHSKIVGDGVGTGRAKTSVDMQLQSVDTTPSVTPAPPHPHPVTRARTQLSSQNRDSAGPATTASPAGGVGQSTALRRVQTDGSRNEASIQARLAAALPGQRYARVPAGLAGRKPHQQQRQQQHQQHHQLISANFNPPDLLPTQTPRLLHQQHQHQANSGSGRHTERSKTFTSTSTR</sequence>
<evidence type="ECO:0000256" key="9">
    <source>
        <dbReference type="PROSITE-ProRule" id="PRU10141"/>
    </source>
</evidence>
<feature type="compositionally biased region" description="Low complexity" evidence="10">
    <location>
        <begin position="19"/>
        <end position="30"/>
    </location>
</feature>
<comment type="catalytic activity">
    <reaction evidence="7">
        <text>L-threonyl-[protein] + ATP = O-phospho-L-threonyl-[protein] + ADP + H(+)</text>
        <dbReference type="Rhea" id="RHEA:46608"/>
        <dbReference type="Rhea" id="RHEA-COMP:11060"/>
        <dbReference type="Rhea" id="RHEA-COMP:11605"/>
        <dbReference type="ChEBI" id="CHEBI:15378"/>
        <dbReference type="ChEBI" id="CHEBI:30013"/>
        <dbReference type="ChEBI" id="CHEBI:30616"/>
        <dbReference type="ChEBI" id="CHEBI:61977"/>
        <dbReference type="ChEBI" id="CHEBI:456216"/>
        <dbReference type="EC" id="2.7.11.1"/>
    </reaction>
</comment>
<evidence type="ECO:0000256" key="10">
    <source>
        <dbReference type="SAM" id="MobiDB-lite"/>
    </source>
</evidence>
<dbReference type="GO" id="GO:0035556">
    <property type="term" value="P:intracellular signal transduction"/>
    <property type="evidence" value="ECO:0007669"/>
    <property type="project" value="TreeGrafter"/>
</dbReference>
<evidence type="ECO:0000256" key="4">
    <source>
        <dbReference type="ARBA" id="ARBA00022741"/>
    </source>
</evidence>
<dbReference type="PROSITE" id="PS00108">
    <property type="entry name" value="PROTEIN_KINASE_ST"/>
    <property type="match status" value="1"/>
</dbReference>
<dbReference type="EC" id="2.7.11.1" evidence="1"/>
<reference evidence="12 13" key="1">
    <citation type="submission" date="2017-06" db="EMBL/GenBank/DDBJ databases">
        <title>A platform for efficient transgenesis in Macrostomum lignano, a flatworm model organism for stem cell research.</title>
        <authorList>
            <person name="Berezikov E."/>
        </authorList>
    </citation>
    <scope>NUCLEOTIDE SEQUENCE [LARGE SCALE GENOMIC DNA]</scope>
    <source>
        <strain evidence="12">DV1</strain>
        <tissue evidence="12">Whole organism</tissue>
    </source>
</reference>
<dbReference type="InterPro" id="IPR011009">
    <property type="entry name" value="Kinase-like_dom_sf"/>
</dbReference>
<keyword evidence="4 9" id="KW-0547">Nucleotide-binding</keyword>
<gene>
    <name evidence="12" type="ORF">BOX15_Mlig020309g1</name>
</gene>
<dbReference type="Gene3D" id="1.10.510.10">
    <property type="entry name" value="Transferase(Phosphotransferase) domain 1"/>
    <property type="match status" value="1"/>
</dbReference>
<dbReference type="FunFam" id="1.10.510.10:FF:000391">
    <property type="entry name" value="Hormonally up-regulated neu tumor-associated kinase"/>
    <property type="match status" value="1"/>
</dbReference>
<dbReference type="SMART" id="SM00220">
    <property type="entry name" value="S_TKc"/>
    <property type="match status" value="1"/>
</dbReference>
<dbReference type="GO" id="GO:0005524">
    <property type="term" value="F:ATP binding"/>
    <property type="evidence" value="ECO:0007669"/>
    <property type="project" value="UniProtKB-UniRule"/>
</dbReference>
<comment type="catalytic activity">
    <reaction evidence="8">
        <text>L-seryl-[protein] + ATP = O-phospho-L-seryl-[protein] + ADP + H(+)</text>
        <dbReference type="Rhea" id="RHEA:17989"/>
        <dbReference type="Rhea" id="RHEA-COMP:9863"/>
        <dbReference type="Rhea" id="RHEA-COMP:11604"/>
        <dbReference type="ChEBI" id="CHEBI:15378"/>
        <dbReference type="ChEBI" id="CHEBI:29999"/>
        <dbReference type="ChEBI" id="CHEBI:30616"/>
        <dbReference type="ChEBI" id="CHEBI:83421"/>
        <dbReference type="ChEBI" id="CHEBI:456216"/>
        <dbReference type="EC" id="2.7.11.1"/>
    </reaction>
</comment>
<dbReference type="EMBL" id="NIVC01001561">
    <property type="protein sequence ID" value="PAA66401.1"/>
    <property type="molecule type" value="Genomic_DNA"/>
</dbReference>
<evidence type="ECO:0000256" key="1">
    <source>
        <dbReference type="ARBA" id="ARBA00012513"/>
    </source>
</evidence>
<dbReference type="PANTHER" id="PTHR24346:SF79">
    <property type="entry name" value="PROTEIN KINASE DOMAIN-CONTAINING PROTEIN"/>
    <property type="match status" value="1"/>
</dbReference>
<dbReference type="PROSITE" id="PS50011">
    <property type="entry name" value="PROTEIN_KINASE_DOM"/>
    <property type="match status" value="1"/>
</dbReference>
<feature type="region of interest" description="Disordered" evidence="10">
    <location>
        <begin position="808"/>
        <end position="852"/>
    </location>
</feature>
<feature type="compositionally biased region" description="Low complexity" evidence="10">
    <location>
        <begin position="502"/>
        <end position="518"/>
    </location>
</feature>
<evidence type="ECO:0000256" key="3">
    <source>
        <dbReference type="ARBA" id="ARBA00022679"/>
    </source>
</evidence>
<evidence type="ECO:0000313" key="13">
    <source>
        <dbReference type="Proteomes" id="UP000215902"/>
    </source>
</evidence>
<keyword evidence="2" id="KW-0723">Serine/threonine-protein kinase</keyword>
<comment type="caution">
    <text evidence="12">The sequence shown here is derived from an EMBL/GenBank/DDBJ whole genome shotgun (WGS) entry which is preliminary data.</text>
</comment>
<dbReference type="GO" id="GO:0004674">
    <property type="term" value="F:protein serine/threonine kinase activity"/>
    <property type="evidence" value="ECO:0007669"/>
    <property type="project" value="UniProtKB-KW"/>
</dbReference>
<evidence type="ECO:0000259" key="11">
    <source>
        <dbReference type="PROSITE" id="PS50011"/>
    </source>
</evidence>
<feature type="compositionally biased region" description="Low complexity" evidence="10">
    <location>
        <begin position="414"/>
        <end position="432"/>
    </location>
</feature>
<name>A0A267EY17_9PLAT</name>
<evidence type="ECO:0000256" key="7">
    <source>
        <dbReference type="ARBA" id="ARBA00047899"/>
    </source>
</evidence>
<dbReference type="OrthoDB" id="193931at2759"/>
<dbReference type="FunFam" id="3.30.200.20:FF:000003">
    <property type="entry name" value="Non-specific serine/threonine protein kinase"/>
    <property type="match status" value="1"/>
</dbReference>
<feature type="compositionally biased region" description="Basic and acidic residues" evidence="10">
    <location>
        <begin position="471"/>
        <end position="480"/>
    </location>
</feature>
<keyword evidence="6 9" id="KW-0067">ATP-binding</keyword>
<dbReference type="InterPro" id="IPR000719">
    <property type="entry name" value="Prot_kinase_dom"/>
</dbReference>
<accession>A0A267EY17</accession>
<organism evidence="12 13">
    <name type="scientific">Macrostomum lignano</name>
    <dbReference type="NCBI Taxonomy" id="282301"/>
    <lineage>
        <taxon>Eukaryota</taxon>
        <taxon>Metazoa</taxon>
        <taxon>Spiralia</taxon>
        <taxon>Lophotrochozoa</taxon>
        <taxon>Platyhelminthes</taxon>
        <taxon>Rhabditophora</taxon>
        <taxon>Macrostomorpha</taxon>
        <taxon>Macrostomida</taxon>
        <taxon>Macrostomidae</taxon>
        <taxon>Macrostomum</taxon>
    </lineage>
</organism>
<keyword evidence="5" id="KW-0418">Kinase</keyword>
<dbReference type="GO" id="GO:0005737">
    <property type="term" value="C:cytoplasm"/>
    <property type="evidence" value="ECO:0007669"/>
    <property type="project" value="TreeGrafter"/>
</dbReference>
<feature type="binding site" evidence="9">
    <location>
        <position position="95"/>
    </location>
    <ligand>
        <name>ATP</name>
        <dbReference type="ChEBI" id="CHEBI:30616"/>
    </ligand>
</feature>
<dbReference type="InterPro" id="IPR008271">
    <property type="entry name" value="Ser/Thr_kinase_AS"/>
</dbReference>
<feature type="region of interest" description="Disordered" evidence="10">
    <location>
        <begin position="1"/>
        <end position="40"/>
    </location>
</feature>
<evidence type="ECO:0000256" key="6">
    <source>
        <dbReference type="ARBA" id="ARBA00022840"/>
    </source>
</evidence>
<proteinExistence type="predicted"/>
<feature type="compositionally biased region" description="Pro residues" evidence="10">
    <location>
        <begin position="485"/>
        <end position="494"/>
    </location>
</feature>
<feature type="compositionally biased region" description="Low complexity" evidence="10">
    <location>
        <begin position="732"/>
        <end position="742"/>
    </location>
</feature>
<dbReference type="PROSITE" id="PS00107">
    <property type="entry name" value="PROTEIN_KINASE_ATP"/>
    <property type="match status" value="1"/>
</dbReference>